<dbReference type="GO" id="GO:0022857">
    <property type="term" value="F:transmembrane transporter activity"/>
    <property type="evidence" value="ECO:0007669"/>
    <property type="project" value="InterPro"/>
</dbReference>
<gene>
    <name evidence="9" type="ORF">chiPu_0009568</name>
</gene>
<dbReference type="Pfam" id="PF07690">
    <property type="entry name" value="MFS_1"/>
    <property type="match status" value="1"/>
</dbReference>
<keyword evidence="6 7" id="KW-0472">Membrane</keyword>
<evidence type="ECO:0000256" key="1">
    <source>
        <dbReference type="ARBA" id="ARBA00004141"/>
    </source>
</evidence>
<feature type="transmembrane region" description="Helical" evidence="7">
    <location>
        <begin position="20"/>
        <end position="40"/>
    </location>
</feature>
<keyword evidence="5 7" id="KW-1133">Transmembrane helix</keyword>
<evidence type="ECO:0000256" key="7">
    <source>
        <dbReference type="SAM" id="Phobius"/>
    </source>
</evidence>
<name>A0A401SL48_CHIPU</name>
<dbReference type="EMBL" id="BEZZ01000342">
    <property type="protein sequence ID" value="GCC31112.1"/>
    <property type="molecule type" value="Genomic_DNA"/>
</dbReference>
<feature type="transmembrane region" description="Helical" evidence="7">
    <location>
        <begin position="52"/>
        <end position="71"/>
    </location>
</feature>
<comment type="caution">
    <text evidence="9">The sequence shown here is derived from an EMBL/GenBank/DDBJ whole genome shotgun (WGS) entry which is preliminary data.</text>
</comment>
<protein>
    <recommendedName>
        <fullName evidence="8">Major facilitator superfamily (MFS) profile domain-containing protein</fullName>
    </recommendedName>
</protein>
<dbReference type="AlphaFoldDB" id="A0A401SL48"/>
<reference evidence="9 10" key="1">
    <citation type="journal article" date="2018" name="Nat. Ecol. Evol.">
        <title>Shark genomes provide insights into elasmobranch evolution and the origin of vertebrates.</title>
        <authorList>
            <person name="Hara Y"/>
            <person name="Yamaguchi K"/>
            <person name="Onimaru K"/>
            <person name="Kadota M"/>
            <person name="Koyanagi M"/>
            <person name="Keeley SD"/>
            <person name="Tatsumi K"/>
            <person name="Tanaka K"/>
            <person name="Motone F"/>
            <person name="Kageyama Y"/>
            <person name="Nozu R"/>
            <person name="Adachi N"/>
            <person name="Nishimura O"/>
            <person name="Nakagawa R"/>
            <person name="Tanegashima C"/>
            <person name="Kiyatake I"/>
            <person name="Matsumoto R"/>
            <person name="Murakumo K"/>
            <person name="Nishida K"/>
            <person name="Terakita A"/>
            <person name="Kuratani S"/>
            <person name="Sato K"/>
            <person name="Hyodo S Kuraku.S."/>
        </authorList>
    </citation>
    <scope>NUCLEOTIDE SEQUENCE [LARGE SCALE GENOMIC DNA]</scope>
</reference>
<dbReference type="PANTHER" id="PTHR23504:SF14">
    <property type="entry name" value="MAJOR FACILITATOR SUPERFAMILY DOMAIN-CONTAINING PROTEIN 9"/>
    <property type="match status" value="1"/>
</dbReference>
<evidence type="ECO:0000256" key="3">
    <source>
        <dbReference type="ARBA" id="ARBA00022448"/>
    </source>
</evidence>
<dbReference type="PANTHER" id="PTHR23504">
    <property type="entry name" value="MAJOR FACILITATOR SUPERFAMILY DOMAIN-CONTAINING PROTEIN 10"/>
    <property type="match status" value="1"/>
</dbReference>
<dbReference type="OMA" id="GITICFF"/>
<sequence length="189" mass="19987">MGFDGSRGPHAPGRPSLVLSVYLVGFLDLFAVSMVVPLLSRHIKLLGGSSTIAGLVGSVYGLLQLFSSTVIGSWSDVIGRWNVLLITLILSGFSYGLLGISSSIPLLILARIATGIFKHTQSILKALLSDLIPEHERPNVMGKFSAASSEFSVCGPPRLGAALALMAILLMASIHSKLNKPTEAKVKLH</sequence>
<dbReference type="InterPro" id="IPR011701">
    <property type="entry name" value="MFS"/>
</dbReference>
<evidence type="ECO:0000256" key="4">
    <source>
        <dbReference type="ARBA" id="ARBA00022692"/>
    </source>
</evidence>
<keyword evidence="4 7" id="KW-0812">Transmembrane</keyword>
<accession>A0A401SL48</accession>
<feature type="domain" description="Major facilitator superfamily (MFS) profile" evidence="8">
    <location>
        <begin position="17"/>
        <end position="189"/>
    </location>
</feature>
<organism evidence="9 10">
    <name type="scientific">Chiloscyllium punctatum</name>
    <name type="common">Brownbanded bambooshark</name>
    <name type="synonym">Hemiscyllium punctatum</name>
    <dbReference type="NCBI Taxonomy" id="137246"/>
    <lineage>
        <taxon>Eukaryota</taxon>
        <taxon>Metazoa</taxon>
        <taxon>Chordata</taxon>
        <taxon>Craniata</taxon>
        <taxon>Vertebrata</taxon>
        <taxon>Chondrichthyes</taxon>
        <taxon>Elasmobranchii</taxon>
        <taxon>Galeomorphii</taxon>
        <taxon>Galeoidea</taxon>
        <taxon>Orectolobiformes</taxon>
        <taxon>Hemiscylliidae</taxon>
        <taxon>Chiloscyllium</taxon>
    </lineage>
</organism>
<dbReference type="OrthoDB" id="10262656at2759"/>
<dbReference type="PROSITE" id="PS50850">
    <property type="entry name" value="MFS"/>
    <property type="match status" value="1"/>
</dbReference>
<dbReference type="Proteomes" id="UP000287033">
    <property type="component" value="Unassembled WGS sequence"/>
</dbReference>
<proteinExistence type="inferred from homology"/>
<keyword evidence="3" id="KW-0813">Transport</keyword>
<evidence type="ECO:0000313" key="10">
    <source>
        <dbReference type="Proteomes" id="UP000287033"/>
    </source>
</evidence>
<dbReference type="SUPFAM" id="SSF103473">
    <property type="entry name" value="MFS general substrate transporter"/>
    <property type="match status" value="1"/>
</dbReference>
<keyword evidence="10" id="KW-1185">Reference proteome</keyword>
<evidence type="ECO:0000256" key="6">
    <source>
        <dbReference type="ARBA" id="ARBA00023136"/>
    </source>
</evidence>
<feature type="transmembrane region" description="Helical" evidence="7">
    <location>
        <begin position="83"/>
        <end position="109"/>
    </location>
</feature>
<dbReference type="GO" id="GO:0016020">
    <property type="term" value="C:membrane"/>
    <property type="evidence" value="ECO:0007669"/>
    <property type="project" value="UniProtKB-SubCell"/>
</dbReference>
<dbReference type="Gene3D" id="1.20.1250.20">
    <property type="entry name" value="MFS general substrate transporter like domains"/>
    <property type="match status" value="1"/>
</dbReference>
<evidence type="ECO:0000256" key="5">
    <source>
        <dbReference type="ARBA" id="ARBA00022989"/>
    </source>
</evidence>
<evidence type="ECO:0000256" key="2">
    <source>
        <dbReference type="ARBA" id="ARBA00008335"/>
    </source>
</evidence>
<evidence type="ECO:0000259" key="8">
    <source>
        <dbReference type="PROSITE" id="PS50850"/>
    </source>
</evidence>
<dbReference type="InterPro" id="IPR020846">
    <property type="entry name" value="MFS_dom"/>
</dbReference>
<dbReference type="STRING" id="137246.A0A401SL48"/>
<comment type="subcellular location">
    <subcellularLocation>
        <location evidence="1">Membrane</location>
        <topology evidence="1">Multi-pass membrane protein</topology>
    </subcellularLocation>
</comment>
<comment type="similarity">
    <text evidence="2">Belongs to the major facilitator superfamily.</text>
</comment>
<evidence type="ECO:0000313" key="9">
    <source>
        <dbReference type="EMBL" id="GCC31112.1"/>
    </source>
</evidence>
<dbReference type="InterPro" id="IPR036259">
    <property type="entry name" value="MFS_trans_sf"/>
</dbReference>